<dbReference type="Pfam" id="PF00899">
    <property type="entry name" value="ThiF"/>
    <property type="match status" value="1"/>
</dbReference>
<dbReference type="Gene3D" id="3.40.50.720">
    <property type="entry name" value="NAD(P)-binding Rossmann-like Domain"/>
    <property type="match status" value="1"/>
</dbReference>
<reference evidence="2" key="1">
    <citation type="submission" date="2020-05" db="EMBL/GenBank/DDBJ databases">
        <authorList>
            <person name="Chiriac C."/>
            <person name="Salcher M."/>
            <person name="Ghai R."/>
            <person name="Kavagutti S V."/>
        </authorList>
    </citation>
    <scope>NUCLEOTIDE SEQUENCE</scope>
</reference>
<gene>
    <name evidence="2" type="ORF">UFOPK2366_01092</name>
</gene>
<evidence type="ECO:0000313" key="2">
    <source>
        <dbReference type="EMBL" id="CAB4697637.1"/>
    </source>
</evidence>
<dbReference type="SUPFAM" id="SSF69572">
    <property type="entry name" value="Activating enzymes of the ubiquitin-like proteins"/>
    <property type="match status" value="1"/>
</dbReference>
<dbReference type="AlphaFoldDB" id="A0A6J6PGC9"/>
<dbReference type="InterPro" id="IPR000594">
    <property type="entry name" value="ThiF_NAD_FAD-bd"/>
</dbReference>
<name>A0A6J6PGC9_9ZZZZ</name>
<dbReference type="GO" id="GO:0008641">
    <property type="term" value="F:ubiquitin-like modifier activating enzyme activity"/>
    <property type="evidence" value="ECO:0007669"/>
    <property type="project" value="InterPro"/>
</dbReference>
<dbReference type="EMBL" id="CAEZXM010000197">
    <property type="protein sequence ID" value="CAB4697637.1"/>
    <property type="molecule type" value="Genomic_DNA"/>
</dbReference>
<sequence length="127" mass="13786">MKLGIPVVHGSIFRFEGMVSVFDPKNGPTYRDMVPEAPPAELAPSCAEAGVLGVLPGIVGSIQALEVIKLLLNLGEGLSGRILAIDTTDMSFRTFKLKADPNNWVTWANRDQIEVRDLDGLCAPWTH</sequence>
<organism evidence="2">
    <name type="scientific">freshwater metagenome</name>
    <dbReference type="NCBI Taxonomy" id="449393"/>
    <lineage>
        <taxon>unclassified sequences</taxon>
        <taxon>metagenomes</taxon>
        <taxon>ecological metagenomes</taxon>
    </lineage>
</organism>
<proteinExistence type="predicted"/>
<dbReference type="InterPro" id="IPR035985">
    <property type="entry name" value="Ubiquitin-activating_enz"/>
</dbReference>
<evidence type="ECO:0000259" key="1">
    <source>
        <dbReference type="Pfam" id="PF00899"/>
    </source>
</evidence>
<feature type="domain" description="THIF-type NAD/FAD binding fold" evidence="1">
    <location>
        <begin position="2"/>
        <end position="102"/>
    </location>
</feature>
<accession>A0A6J6PGC9</accession>
<protein>
    <submittedName>
        <fullName evidence="2">Unannotated protein</fullName>
    </submittedName>
</protein>